<feature type="compositionally biased region" description="Basic and acidic residues" evidence="5">
    <location>
        <begin position="38"/>
        <end position="53"/>
    </location>
</feature>
<dbReference type="PANTHER" id="PTHR18934">
    <property type="entry name" value="ATP-DEPENDENT RNA HELICASE"/>
    <property type="match status" value="1"/>
</dbReference>
<feature type="compositionally biased region" description="Basic residues" evidence="5">
    <location>
        <begin position="133"/>
        <end position="142"/>
    </location>
</feature>
<organism evidence="8 9">
    <name type="scientific">Petrolisthes cinctipes</name>
    <name type="common">Flat porcelain crab</name>
    <dbReference type="NCBI Taxonomy" id="88211"/>
    <lineage>
        <taxon>Eukaryota</taxon>
        <taxon>Metazoa</taxon>
        <taxon>Ecdysozoa</taxon>
        <taxon>Arthropoda</taxon>
        <taxon>Crustacea</taxon>
        <taxon>Multicrustacea</taxon>
        <taxon>Malacostraca</taxon>
        <taxon>Eumalacostraca</taxon>
        <taxon>Eucarida</taxon>
        <taxon>Decapoda</taxon>
        <taxon>Pleocyemata</taxon>
        <taxon>Anomura</taxon>
        <taxon>Galatheoidea</taxon>
        <taxon>Porcellanidae</taxon>
        <taxon>Petrolisthes</taxon>
    </lineage>
</organism>
<feature type="domain" description="Helicase ATP-binding" evidence="6">
    <location>
        <begin position="510"/>
        <end position="670"/>
    </location>
</feature>
<dbReference type="GO" id="GO:0003723">
    <property type="term" value="F:RNA binding"/>
    <property type="evidence" value="ECO:0007669"/>
    <property type="project" value="TreeGrafter"/>
</dbReference>
<dbReference type="GO" id="GO:0016787">
    <property type="term" value="F:hydrolase activity"/>
    <property type="evidence" value="ECO:0007669"/>
    <property type="project" value="UniProtKB-KW"/>
</dbReference>
<dbReference type="Gene3D" id="3.40.50.300">
    <property type="entry name" value="P-loop containing nucleotide triphosphate hydrolases"/>
    <property type="match status" value="2"/>
</dbReference>
<dbReference type="SMART" id="SM00847">
    <property type="entry name" value="HA2"/>
    <property type="match status" value="1"/>
</dbReference>
<evidence type="ECO:0000256" key="4">
    <source>
        <dbReference type="ARBA" id="ARBA00022840"/>
    </source>
</evidence>
<comment type="caution">
    <text evidence="8">The sequence shown here is derived from an EMBL/GenBank/DDBJ whole genome shotgun (WGS) entry which is preliminary data.</text>
</comment>
<dbReference type="Proteomes" id="UP001286313">
    <property type="component" value="Unassembled WGS sequence"/>
</dbReference>
<evidence type="ECO:0000256" key="1">
    <source>
        <dbReference type="ARBA" id="ARBA00022741"/>
    </source>
</evidence>
<dbReference type="InterPro" id="IPR011545">
    <property type="entry name" value="DEAD/DEAH_box_helicase_dom"/>
</dbReference>
<dbReference type="Pfam" id="PF24485">
    <property type="entry name" value="zf-C2H2_DHX34"/>
    <property type="match status" value="1"/>
</dbReference>
<evidence type="ECO:0008006" key="10">
    <source>
        <dbReference type="Google" id="ProtNLM"/>
    </source>
</evidence>
<dbReference type="GO" id="GO:0004386">
    <property type="term" value="F:helicase activity"/>
    <property type="evidence" value="ECO:0007669"/>
    <property type="project" value="UniProtKB-KW"/>
</dbReference>
<dbReference type="FunFam" id="3.40.50.300:FF:000725">
    <property type="entry name" value="probable ATP-dependent RNA helicase DHX34"/>
    <property type="match status" value="1"/>
</dbReference>
<feature type="compositionally biased region" description="Basic residues" evidence="5">
    <location>
        <begin position="1"/>
        <end position="10"/>
    </location>
</feature>
<protein>
    <recommendedName>
        <fullName evidence="10">ATP-dependent RNA helicase DHX34</fullName>
    </recommendedName>
</protein>
<feature type="region of interest" description="Disordered" evidence="5">
    <location>
        <begin position="264"/>
        <end position="333"/>
    </location>
</feature>
<dbReference type="PANTHER" id="PTHR18934:SF221">
    <property type="entry name" value="ATP-DEPENDENT RNA HELICASE DHX34-RELATED"/>
    <property type="match status" value="1"/>
</dbReference>
<dbReference type="InterPro" id="IPR001650">
    <property type="entry name" value="Helicase_C-like"/>
</dbReference>
<dbReference type="EMBL" id="JAWQEG010004544">
    <property type="protein sequence ID" value="KAK3861166.1"/>
    <property type="molecule type" value="Genomic_DNA"/>
</dbReference>
<accession>A0AAE1ETL9</accession>
<dbReference type="FunFam" id="3.40.50.300:FF:000540">
    <property type="entry name" value="probable ATP-dependent RNA helicase DHX34"/>
    <property type="match status" value="1"/>
</dbReference>
<evidence type="ECO:0000256" key="2">
    <source>
        <dbReference type="ARBA" id="ARBA00022801"/>
    </source>
</evidence>
<feature type="compositionally biased region" description="Basic and acidic residues" evidence="5">
    <location>
        <begin position="106"/>
        <end position="120"/>
    </location>
</feature>
<dbReference type="PROSITE" id="PS51194">
    <property type="entry name" value="HELICASE_CTER"/>
    <property type="match status" value="1"/>
</dbReference>
<feature type="region of interest" description="Disordered" evidence="5">
    <location>
        <begin position="1"/>
        <end position="198"/>
    </location>
</feature>
<dbReference type="Gene3D" id="1.20.120.1080">
    <property type="match status" value="1"/>
</dbReference>
<dbReference type="InterPro" id="IPR027417">
    <property type="entry name" value="P-loop_NTPase"/>
</dbReference>
<feature type="compositionally biased region" description="Basic and acidic residues" evidence="5">
    <location>
        <begin position="143"/>
        <end position="162"/>
    </location>
</feature>
<keyword evidence="3" id="KW-0347">Helicase</keyword>
<evidence type="ECO:0000256" key="5">
    <source>
        <dbReference type="SAM" id="MobiDB-lite"/>
    </source>
</evidence>
<sequence>MGHCKRKRSHSQSQERPHKRKRSHERGRKKSNEKRKSKGNEKERNKNPHRKNENSNSDANSDSEHQHESCSFSYSGRGKEKSHSKRKKRSRETKRDKNKKSHRKCKESDSVSSKDDEPKSDSYSSSYSEGKRKISHGKKQRDRKREEKRDGSKMSRKEKEESDSGSNSDGESQSASSCSDQKQEGRKRKETLKYKEKESVVGTAIKCKTLKPFHLRDKESQKEDMLHRDLYKQIEHKLSHGMKDGDRESDKIFPSGLLQFRDKGSHRVAGIQRDEGSEKVSKFQENRLKDSEKDAKKELKSKESLQLINKERDEAHHGLSKHAERENNGDSEEELMFDWESHRPDLDRMFFGGDDAIKRGSEEHRDFWAFLKKYQGLQKQKKIREMCGRECVAEKRDRNKGSYKRKEGKEVALTQSDSSPLVYDLPHPYDKRYSVNFGLSLVDVEVRRSRLPPRDLEDGRRELSRKKLVEFKLVLLLYLDFLQKQKFEKLKKLRAAQADLPIADYREEIVSRVRENSVVIVAGDTGCGKSTQVPQYLLAAGYGNMACTQPRRIACISLAKRVAYETLNEFGTQVGYQIRFEKKRTEHTKIVFVTEGLLLRQAAADGRLSQYEVVILDEVHVRNLDTDLLLGVVKVLVHARPDLRVVLMSATINLELFVKYFQGRAPVIQVPGRLHPITLHYQPIPSLDLASKREKIDPGPYVRVLQLVDHKYPPDERGDLLIFLSGVSEIGTVVEAVRAYGEESGRWVVLPLHSTLPVSEQEKVFHVPPDGVRKCIISTNIAETSVTIDGVRFVVDSGKMKEMNYDAQSKMRRLKEFWISQASAEQRKGRAGRTGPGICFRLYSEKDYAAFSSYDTPEIQRVPLDSLVLRLSSMGLKDTRLFPFVEPPPPESLEHALTALKSQDALTPGESLTTLGKLLAQLPVDVSLAKMLIMGSLFHQVEPVLSLAAVMSVKSPVTPRARRDPDCLNSMKELESDHGDPLTLLTAYREWLGVKVEGGQDSRRWCRRRGLEEQRFYETTKLRHQFSRLLHSSGLHDIGGKSRAYMTTAERAKRIGQLKQLRELKSQLHKEDGPRRTKVLKMGYGDMGSDDEGTDIKDVDFRISYDHKQLGEIRRGSWVRSDKDMVMLKLVLCSGLYPNLAIADEHNSYKPGSEQLFHTPRKPFAALHPTGVFSASPEILQIPDSEIFELPGFTTRHPASTRHQLLAYVSLLETHKVYLVDTLRVPAAQILLLFSRSLDTNADMTRVACDSFIEFKFPDAASAQNLIFRAVQLRVKWQRLLDLRIEASGALHSDTERHDNDASEVRKDEDRQDSCTRDWSAEQDRQDRHSQLNREADSLEKDLTAGLVDFYHSQCLYSQRRLLQADVDLLHSGPGPLGPCNLTPNPFSSTRQEMCRPNDIKGGVDMTDFLTYDCLLDTECEVFSITSYETVCPYCDMELHMNTLERLGHMVVCLEGAVVVPEPTEGAEHDQGHEDDPWRKKYECEVCGKTLRLSIKEILQHKNSHQN</sequence>
<keyword evidence="2" id="KW-0378">Hydrolase</keyword>
<dbReference type="Pfam" id="PF00270">
    <property type="entry name" value="DEAD"/>
    <property type="match status" value="1"/>
</dbReference>
<dbReference type="Pfam" id="PF00271">
    <property type="entry name" value="Helicase_C"/>
    <property type="match status" value="1"/>
</dbReference>
<feature type="compositionally biased region" description="Low complexity" evidence="5">
    <location>
        <begin position="164"/>
        <end position="177"/>
    </location>
</feature>
<evidence type="ECO:0000259" key="7">
    <source>
        <dbReference type="PROSITE" id="PS51194"/>
    </source>
</evidence>
<feature type="compositionally biased region" description="Basic residues" evidence="5">
    <location>
        <begin position="80"/>
        <end position="105"/>
    </location>
</feature>
<dbReference type="CDD" id="cd18791">
    <property type="entry name" value="SF2_C_RHA"/>
    <property type="match status" value="1"/>
</dbReference>
<name>A0AAE1ETL9_PETCI</name>
<keyword evidence="9" id="KW-1185">Reference proteome</keyword>
<evidence type="ECO:0000313" key="8">
    <source>
        <dbReference type="EMBL" id="KAK3861166.1"/>
    </source>
</evidence>
<dbReference type="InterPro" id="IPR007502">
    <property type="entry name" value="Helicase-assoc_dom"/>
</dbReference>
<evidence type="ECO:0000259" key="6">
    <source>
        <dbReference type="PROSITE" id="PS51192"/>
    </source>
</evidence>
<reference evidence="8" key="1">
    <citation type="submission" date="2023-10" db="EMBL/GenBank/DDBJ databases">
        <title>Genome assemblies of two species of porcelain crab, Petrolisthes cinctipes and Petrolisthes manimaculis (Anomura: Porcellanidae).</title>
        <authorList>
            <person name="Angst P."/>
        </authorList>
    </citation>
    <scope>NUCLEOTIDE SEQUENCE</scope>
    <source>
        <strain evidence="8">PB745_01</strain>
        <tissue evidence="8">Gill</tissue>
    </source>
</reference>
<gene>
    <name evidence="8" type="ORF">Pcinc_032836</name>
</gene>
<dbReference type="SMART" id="SM00487">
    <property type="entry name" value="DEXDc"/>
    <property type="match status" value="1"/>
</dbReference>
<dbReference type="GO" id="GO:0005524">
    <property type="term" value="F:ATP binding"/>
    <property type="evidence" value="ECO:0007669"/>
    <property type="project" value="UniProtKB-KW"/>
</dbReference>
<evidence type="ECO:0000313" key="9">
    <source>
        <dbReference type="Proteomes" id="UP001286313"/>
    </source>
</evidence>
<evidence type="ECO:0000256" key="3">
    <source>
        <dbReference type="ARBA" id="ARBA00022806"/>
    </source>
</evidence>
<dbReference type="SUPFAM" id="SSF52540">
    <property type="entry name" value="P-loop containing nucleoside triphosphate hydrolases"/>
    <property type="match status" value="1"/>
</dbReference>
<keyword evidence="1" id="KW-0547">Nucleotide-binding</keyword>
<dbReference type="PROSITE" id="PS51192">
    <property type="entry name" value="HELICASE_ATP_BIND_1"/>
    <property type="match status" value="1"/>
</dbReference>
<feature type="compositionally biased region" description="Basic residues" evidence="5">
    <location>
        <begin position="17"/>
        <end position="37"/>
    </location>
</feature>
<dbReference type="InterPro" id="IPR011709">
    <property type="entry name" value="DEAD-box_helicase_OB_fold"/>
</dbReference>
<dbReference type="Pfam" id="PF07717">
    <property type="entry name" value="OB_NTP_bind"/>
    <property type="match status" value="1"/>
</dbReference>
<feature type="compositionally biased region" description="Basic and acidic residues" evidence="5">
    <location>
        <begin position="272"/>
        <end position="328"/>
    </location>
</feature>
<dbReference type="InterPro" id="IPR056382">
    <property type="entry name" value="DHX34_Znf-C2H2"/>
</dbReference>
<feature type="domain" description="Helicase C-terminal" evidence="7">
    <location>
        <begin position="706"/>
        <end position="875"/>
    </location>
</feature>
<dbReference type="Pfam" id="PF21010">
    <property type="entry name" value="HA2_C"/>
    <property type="match status" value="1"/>
</dbReference>
<proteinExistence type="predicted"/>
<keyword evidence="4" id="KW-0067">ATP-binding</keyword>
<dbReference type="SMART" id="SM00490">
    <property type="entry name" value="HELICc"/>
    <property type="match status" value="1"/>
</dbReference>
<dbReference type="InterPro" id="IPR014001">
    <property type="entry name" value="Helicase_ATP-bd"/>
</dbReference>
<feature type="region of interest" description="Disordered" evidence="5">
    <location>
        <begin position="1293"/>
        <end position="1334"/>
    </location>
</feature>